<evidence type="ECO:0008006" key="4">
    <source>
        <dbReference type="Google" id="ProtNLM"/>
    </source>
</evidence>
<name>A0A1I3M1L7_9PLAN</name>
<feature type="signal peptide" evidence="1">
    <location>
        <begin position="1"/>
        <end position="17"/>
    </location>
</feature>
<reference evidence="3" key="1">
    <citation type="submission" date="2016-10" db="EMBL/GenBank/DDBJ databases">
        <authorList>
            <person name="Varghese N."/>
            <person name="Submissions S."/>
        </authorList>
    </citation>
    <scope>NUCLEOTIDE SEQUENCE [LARGE SCALE GENOMIC DNA]</scope>
    <source>
        <strain evidence="3">DSM 26348</strain>
    </source>
</reference>
<dbReference type="AlphaFoldDB" id="A0A1I3M1L7"/>
<dbReference type="STRING" id="1576369.SAMN05421753_113132"/>
<keyword evidence="1" id="KW-0732">Signal</keyword>
<accession>A0A1I3M1L7</accession>
<gene>
    <name evidence="2" type="ORF">SAMN05421753_113132</name>
</gene>
<dbReference type="RefSeq" id="WP_092052515.1">
    <property type="nucleotide sequence ID" value="NZ_FOQD01000013.1"/>
</dbReference>
<dbReference type="Proteomes" id="UP000199518">
    <property type="component" value="Unassembled WGS sequence"/>
</dbReference>
<evidence type="ECO:0000313" key="2">
    <source>
        <dbReference type="EMBL" id="SFI90904.1"/>
    </source>
</evidence>
<keyword evidence="3" id="KW-1185">Reference proteome</keyword>
<feature type="chain" id="PRO_5011687420" description="Secreted protein" evidence="1">
    <location>
        <begin position="18"/>
        <end position="144"/>
    </location>
</feature>
<evidence type="ECO:0000256" key="1">
    <source>
        <dbReference type="SAM" id="SignalP"/>
    </source>
</evidence>
<organism evidence="2 3">
    <name type="scientific">Planctomicrobium piriforme</name>
    <dbReference type="NCBI Taxonomy" id="1576369"/>
    <lineage>
        <taxon>Bacteria</taxon>
        <taxon>Pseudomonadati</taxon>
        <taxon>Planctomycetota</taxon>
        <taxon>Planctomycetia</taxon>
        <taxon>Planctomycetales</taxon>
        <taxon>Planctomycetaceae</taxon>
        <taxon>Planctomicrobium</taxon>
    </lineage>
</organism>
<proteinExistence type="predicted"/>
<dbReference type="EMBL" id="FOQD01000013">
    <property type="protein sequence ID" value="SFI90904.1"/>
    <property type="molecule type" value="Genomic_DNA"/>
</dbReference>
<sequence length="144" mass="15634">MRWLVCLISLVTFVAQQLVCCCDGTTACQHSHSAPAQTEPQVEVVHHCGHHHTTSAQCDQADAKCHHNDDCDSHGHQHHLCVGTHVFYKTVDTFAAPVPLLLWSTVSVEDLLNLKSGQAELPSVDSDLALCSAPDRATLGVYVL</sequence>
<protein>
    <recommendedName>
        <fullName evidence="4">Secreted protein</fullName>
    </recommendedName>
</protein>
<evidence type="ECO:0000313" key="3">
    <source>
        <dbReference type="Proteomes" id="UP000199518"/>
    </source>
</evidence>